<dbReference type="AlphaFoldDB" id="A0AA89PDY0"/>
<dbReference type="Gene3D" id="3.40.50.300">
    <property type="entry name" value="P-loop containing nucleotide triphosphate hydrolases"/>
    <property type="match status" value="1"/>
</dbReference>
<accession>A0AA89PDY0</accession>
<keyword evidence="2" id="KW-0418">Kinase</keyword>
<gene>
    <name evidence="2" type="ORF">HNQ53_002474</name>
</gene>
<dbReference type="InterPro" id="IPR031314">
    <property type="entry name" value="DNK_dom"/>
</dbReference>
<comment type="caution">
    <text evidence="2">The sequence shown here is derived from an EMBL/GenBank/DDBJ whole genome shotgun (WGS) entry which is preliminary data.</text>
</comment>
<dbReference type="PANTHER" id="PTHR10513:SF46">
    <property type="entry name" value="DEOXYGUANOSINE KINASE"/>
    <property type="match status" value="1"/>
</dbReference>
<dbReference type="GO" id="GO:0019136">
    <property type="term" value="F:deoxynucleoside kinase activity"/>
    <property type="evidence" value="ECO:0007669"/>
    <property type="project" value="TreeGrafter"/>
</dbReference>
<evidence type="ECO:0000313" key="3">
    <source>
        <dbReference type="Proteomes" id="UP000563601"/>
    </source>
</evidence>
<dbReference type="Proteomes" id="UP000563601">
    <property type="component" value="Unassembled WGS sequence"/>
</dbReference>
<keyword evidence="2" id="KW-0808">Transferase</keyword>
<evidence type="ECO:0000313" key="2">
    <source>
        <dbReference type="EMBL" id="MBB5212249.1"/>
    </source>
</evidence>
<dbReference type="GO" id="GO:0005737">
    <property type="term" value="C:cytoplasm"/>
    <property type="evidence" value="ECO:0007669"/>
    <property type="project" value="TreeGrafter"/>
</dbReference>
<feature type="domain" description="Deoxynucleoside kinase" evidence="1">
    <location>
        <begin position="39"/>
        <end position="227"/>
    </location>
</feature>
<organism evidence="2 3">
    <name type="scientific">Microbulbifer hydrolyticus</name>
    <dbReference type="NCBI Taxonomy" id="48074"/>
    <lineage>
        <taxon>Bacteria</taxon>
        <taxon>Pseudomonadati</taxon>
        <taxon>Pseudomonadota</taxon>
        <taxon>Gammaproteobacteria</taxon>
        <taxon>Cellvibrionales</taxon>
        <taxon>Microbulbiferaceae</taxon>
        <taxon>Microbulbifer</taxon>
    </lineage>
</organism>
<reference evidence="2 3" key="1">
    <citation type="submission" date="2020-08" db="EMBL/GenBank/DDBJ databases">
        <title>Genomic Encyclopedia of Type Strains, Phase IV (KMG-IV): sequencing the most valuable type-strain genomes for metagenomic binning, comparative biology and taxonomic classification.</title>
        <authorList>
            <person name="Goeker M."/>
        </authorList>
    </citation>
    <scope>NUCLEOTIDE SEQUENCE [LARGE SCALE GENOMIC DNA]</scope>
    <source>
        <strain evidence="2 3">DSM 11525</strain>
    </source>
</reference>
<dbReference type="InterPro" id="IPR027417">
    <property type="entry name" value="P-loop_NTPase"/>
</dbReference>
<dbReference type="Pfam" id="PF01712">
    <property type="entry name" value="dNK"/>
    <property type="match status" value="1"/>
</dbReference>
<evidence type="ECO:0000259" key="1">
    <source>
        <dbReference type="Pfam" id="PF01712"/>
    </source>
</evidence>
<name>A0AA89PDY0_9GAMM</name>
<dbReference type="InterPro" id="IPR050566">
    <property type="entry name" value="Deoxyribonucleoside_kinase"/>
</dbReference>
<protein>
    <submittedName>
        <fullName evidence="2">Deoxyadenosine/deoxycytidine kinase</fullName>
    </submittedName>
</protein>
<proteinExistence type="predicted"/>
<dbReference type="EMBL" id="JACHHR010000003">
    <property type="protein sequence ID" value="MBB5212249.1"/>
    <property type="molecule type" value="Genomic_DNA"/>
</dbReference>
<sequence length="243" mass="27949">MTRLPTSDTLSDAMPDDDYSAENLAQELDLEGRTLPRFIAVEGNIGVGKTTLAKKLAATFNYDTLLELPEENPFLERFYRDPKSAALPTQLHFLLQRSQQIQALRQDDMFKPVRVSDFLIEKDHLFAEVTLDSDELTLYQQVYQHLTLEAPKPDLVIYLQAPLSVLQERIHKRGISAERSISNEYLATLNEAYTNFFHYYDQAPLLIVNCAEIDIVDQQKDYLQLVEYLLNVSSGRHYYNPGK</sequence>
<dbReference type="PANTHER" id="PTHR10513">
    <property type="entry name" value="DEOXYNUCLEOSIDE KINASE"/>
    <property type="match status" value="1"/>
</dbReference>
<dbReference type="SUPFAM" id="SSF52540">
    <property type="entry name" value="P-loop containing nucleoside triphosphate hydrolases"/>
    <property type="match status" value="1"/>
</dbReference>
<dbReference type="CDD" id="cd01673">
    <property type="entry name" value="dNK"/>
    <property type="match status" value="1"/>
</dbReference>